<feature type="compositionally biased region" description="Basic and acidic residues" evidence="1">
    <location>
        <begin position="1"/>
        <end position="12"/>
    </location>
</feature>
<dbReference type="Proteomes" id="UP000823775">
    <property type="component" value="Unassembled WGS sequence"/>
</dbReference>
<sequence>EERMSNELEEKQGTGSARPAKCSRVQPVYLEVNYELRPTGKMYVKTREPLVNYNLHTVN</sequence>
<feature type="non-terminal residue" evidence="2">
    <location>
        <position position="1"/>
    </location>
</feature>
<protein>
    <submittedName>
        <fullName evidence="2">Uncharacterized protein</fullName>
    </submittedName>
</protein>
<evidence type="ECO:0000313" key="2">
    <source>
        <dbReference type="EMBL" id="MCE3214745.1"/>
    </source>
</evidence>
<accession>A0ABS8WRN2</accession>
<organism evidence="2 3">
    <name type="scientific">Datura stramonium</name>
    <name type="common">Jimsonweed</name>
    <name type="synonym">Common thornapple</name>
    <dbReference type="NCBI Taxonomy" id="4076"/>
    <lineage>
        <taxon>Eukaryota</taxon>
        <taxon>Viridiplantae</taxon>
        <taxon>Streptophyta</taxon>
        <taxon>Embryophyta</taxon>
        <taxon>Tracheophyta</taxon>
        <taxon>Spermatophyta</taxon>
        <taxon>Magnoliopsida</taxon>
        <taxon>eudicotyledons</taxon>
        <taxon>Gunneridae</taxon>
        <taxon>Pentapetalae</taxon>
        <taxon>asterids</taxon>
        <taxon>lamiids</taxon>
        <taxon>Solanales</taxon>
        <taxon>Solanaceae</taxon>
        <taxon>Solanoideae</taxon>
        <taxon>Datureae</taxon>
        <taxon>Datura</taxon>
    </lineage>
</organism>
<gene>
    <name evidence="2" type="ORF">HAX54_053211</name>
</gene>
<evidence type="ECO:0000256" key="1">
    <source>
        <dbReference type="SAM" id="MobiDB-lite"/>
    </source>
</evidence>
<keyword evidence="3" id="KW-1185">Reference proteome</keyword>
<comment type="caution">
    <text evidence="2">The sequence shown here is derived from an EMBL/GenBank/DDBJ whole genome shotgun (WGS) entry which is preliminary data.</text>
</comment>
<dbReference type="EMBL" id="JACEIK010009843">
    <property type="protein sequence ID" value="MCE3214745.1"/>
    <property type="molecule type" value="Genomic_DNA"/>
</dbReference>
<feature type="region of interest" description="Disordered" evidence="1">
    <location>
        <begin position="1"/>
        <end position="21"/>
    </location>
</feature>
<name>A0ABS8WRN2_DATST</name>
<proteinExistence type="predicted"/>
<evidence type="ECO:0000313" key="3">
    <source>
        <dbReference type="Proteomes" id="UP000823775"/>
    </source>
</evidence>
<reference evidence="2 3" key="1">
    <citation type="journal article" date="2021" name="BMC Genomics">
        <title>Datura genome reveals duplications of psychoactive alkaloid biosynthetic genes and high mutation rate following tissue culture.</title>
        <authorList>
            <person name="Rajewski A."/>
            <person name="Carter-House D."/>
            <person name="Stajich J."/>
            <person name="Litt A."/>
        </authorList>
    </citation>
    <scope>NUCLEOTIDE SEQUENCE [LARGE SCALE GENOMIC DNA]</scope>
    <source>
        <strain evidence="2">AR-01</strain>
    </source>
</reference>